<dbReference type="InterPro" id="IPR052464">
    <property type="entry name" value="Synovial_Prolif_Regulator"/>
</dbReference>
<name>A0A2M4CSE9_ANODA</name>
<dbReference type="PANTHER" id="PTHR23424">
    <property type="entry name" value="SERUM AMYLOID A"/>
    <property type="match status" value="1"/>
</dbReference>
<dbReference type="SUPFAM" id="SSF48371">
    <property type="entry name" value="ARM repeat"/>
    <property type="match status" value="1"/>
</dbReference>
<evidence type="ECO:0000256" key="2">
    <source>
        <dbReference type="ARBA" id="ARBA00023242"/>
    </source>
</evidence>
<feature type="compositionally biased region" description="Acidic residues" evidence="4">
    <location>
        <begin position="46"/>
        <end position="61"/>
    </location>
</feature>
<dbReference type="PANTHER" id="PTHR23424:SF23">
    <property type="entry name" value="PROTEIN SAAL1"/>
    <property type="match status" value="1"/>
</dbReference>
<feature type="compositionally biased region" description="Basic and acidic residues" evidence="4">
    <location>
        <begin position="8"/>
        <end position="29"/>
    </location>
</feature>
<dbReference type="EMBL" id="GGFL01004031">
    <property type="protein sequence ID" value="MBW68209.1"/>
    <property type="molecule type" value="Transcribed_RNA"/>
</dbReference>
<dbReference type="Gene3D" id="1.25.10.10">
    <property type="entry name" value="Leucine-rich Repeat Variant"/>
    <property type="match status" value="1"/>
</dbReference>
<feature type="region of interest" description="Disordered" evidence="4">
    <location>
        <begin position="1"/>
        <end position="64"/>
    </location>
</feature>
<reference evidence="5" key="1">
    <citation type="submission" date="2018-01" db="EMBL/GenBank/DDBJ databases">
        <title>An insight into the sialome of Amazonian anophelines.</title>
        <authorList>
            <person name="Ribeiro J.M."/>
            <person name="Scarpassa V."/>
            <person name="Calvo E."/>
        </authorList>
    </citation>
    <scope>NUCLEOTIDE SEQUENCE</scope>
</reference>
<evidence type="ECO:0000256" key="3">
    <source>
        <dbReference type="ARBA" id="ARBA00038401"/>
    </source>
</evidence>
<comment type="similarity">
    <text evidence="3">Belongs to the SAAL1 family.</text>
</comment>
<dbReference type="GO" id="GO:0005654">
    <property type="term" value="C:nucleoplasm"/>
    <property type="evidence" value="ECO:0007669"/>
    <property type="project" value="TreeGrafter"/>
</dbReference>
<feature type="compositionally biased region" description="Low complexity" evidence="4">
    <location>
        <begin position="30"/>
        <end position="40"/>
    </location>
</feature>
<dbReference type="InterPro" id="IPR016024">
    <property type="entry name" value="ARM-type_fold"/>
</dbReference>
<sequence>MEQAAITETKESVTTDHQELPAADRKDSPSESSAVGESSAMRTTENDADDDDDEEDDDEDETKLQEQLQTLKGDRIGETMYSERFVLSTILKLSQFTDQQLLEDDEEFERDLCNLWDMTIEPDVVRFLLQQEAVELFLALAGRSKDYRLMEILIGIVGNMCCVEEMHELLHTQSEILLALCDFLSIDDAPMLVQLMRTLTTLFDRSDDERYSWFAVMKRADNLTEKLSLILATSTNRALLEHTVETVCAIINRFTEAEVDYAQLKEFYRLFGKSCLLDGLFEAFRQLYPPISSNSSQAASGSGSGGGGGFEEDTLTATDLKTMRRFMEVHEHFVVHANELYEPHVEELVQSVYRVLVALCSESMLFPLNKNHVSILVCVNNIYSGIMYHFHADSFTSMIRIYGMLTTTTTVSTTTTTTAAMVPTTSNGSAHSKANHSSLPESSDMMEDDGGEFDIETASAELLEAIYFLVTPIERDIIRSAVMAAGFGKPAIEELCRGMREAMDGETLLHQTCTKLMSAFEDQPQPPVQQASTATE</sequence>
<evidence type="ECO:0000256" key="4">
    <source>
        <dbReference type="SAM" id="MobiDB-lite"/>
    </source>
</evidence>
<dbReference type="VEuPathDB" id="VectorBase:ADAR2_011014"/>
<evidence type="ECO:0000313" key="5">
    <source>
        <dbReference type="EMBL" id="MBW68209.1"/>
    </source>
</evidence>
<feature type="region of interest" description="Disordered" evidence="4">
    <location>
        <begin position="292"/>
        <end position="311"/>
    </location>
</feature>
<evidence type="ECO:0000256" key="1">
    <source>
        <dbReference type="ARBA" id="ARBA00004123"/>
    </source>
</evidence>
<comment type="subcellular location">
    <subcellularLocation>
        <location evidence="1">Nucleus</location>
    </subcellularLocation>
</comment>
<feature type="compositionally biased region" description="Low complexity" evidence="4">
    <location>
        <begin position="292"/>
        <end position="301"/>
    </location>
</feature>
<dbReference type="AlphaFoldDB" id="A0A2M4CSE9"/>
<feature type="compositionally biased region" description="Polar residues" evidence="4">
    <location>
        <begin position="427"/>
        <end position="441"/>
    </location>
</feature>
<organism evidence="5">
    <name type="scientific">Anopheles darlingi</name>
    <name type="common">Mosquito</name>
    <dbReference type="NCBI Taxonomy" id="43151"/>
    <lineage>
        <taxon>Eukaryota</taxon>
        <taxon>Metazoa</taxon>
        <taxon>Ecdysozoa</taxon>
        <taxon>Arthropoda</taxon>
        <taxon>Hexapoda</taxon>
        <taxon>Insecta</taxon>
        <taxon>Pterygota</taxon>
        <taxon>Neoptera</taxon>
        <taxon>Endopterygota</taxon>
        <taxon>Diptera</taxon>
        <taxon>Nematocera</taxon>
        <taxon>Culicoidea</taxon>
        <taxon>Culicidae</taxon>
        <taxon>Anophelinae</taxon>
        <taxon>Anopheles</taxon>
    </lineage>
</organism>
<feature type="region of interest" description="Disordered" evidence="4">
    <location>
        <begin position="421"/>
        <end position="447"/>
    </location>
</feature>
<dbReference type="InterPro" id="IPR011989">
    <property type="entry name" value="ARM-like"/>
</dbReference>
<proteinExistence type="inferred from homology"/>
<keyword evidence="2" id="KW-0539">Nucleus</keyword>
<accession>A0A2M4CSE9</accession>
<protein>
    <submittedName>
        <fullName evidence="5">Putative agap007510-pa-like protein</fullName>
    </submittedName>
</protein>